<evidence type="ECO:0000256" key="1">
    <source>
        <dbReference type="SAM" id="MobiDB-lite"/>
    </source>
</evidence>
<comment type="caution">
    <text evidence="2">The sequence shown here is derived from an EMBL/GenBank/DDBJ whole genome shotgun (WGS) entry which is preliminary data.</text>
</comment>
<name>A0A7J8WEW6_9ROSI</name>
<evidence type="ECO:0000313" key="2">
    <source>
        <dbReference type="EMBL" id="MBA0673410.1"/>
    </source>
</evidence>
<dbReference type="Proteomes" id="UP000593573">
    <property type="component" value="Unassembled WGS sequence"/>
</dbReference>
<dbReference type="OrthoDB" id="10293240at2759"/>
<keyword evidence="3" id="KW-1185">Reference proteome</keyword>
<proteinExistence type="predicted"/>
<gene>
    <name evidence="2" type="ORF">Goklo_023957</name>
</gene>
<feature type="region of interest" description="Disordered" evidence="1">
    <location>
        <begin position="67"/>
        <end position="103"/>
    </location>
</feature>
<evidence type="ECO:0000313" key="3">
    <source>
        <dbReference type="Proteomes" id="UP000593573"/>
    </source>
</evidence>
<organism evidence="2 3">
    <name type="scientific">Gossypium klotzschianum</name>
    <dbReference type="NCBI Taxonomy" id="34286"/>
    <lineage>
        <taxon>Eukaryota</taxon>
        <taxon>Viridiplantae</taxon>
        <taxon>Streptophyta</taxon>
        <taxon>Embryophyta</taxon>
        <taxon>Tracheophyta</taxon>
        <taxon>Spermatophyta</taxon>
        <taxon>Magnoliopsida</taxon>
        <taxon>eudicotyledons</taxon>
        <taxon>Gunneridae</taxon>
        <taxon>Pentapetalae</taxon>
        <taxon>rosids</taxon>
        <taxon>malvids</taxon>
        <taxon>Malvales</taxon>
        <taxon>Malvaceae</taxon>
        <taxon>Malvoideae</taxon>
        <taxon>Gossypium</taxon>
    </lineage>
</organism>
<accession>A0A7J8WEW6</accession>
<dbReference type="EMBL" id="JABFAB010247394">
    <property type="protein sequence ID" value="MBA0673410.1"/>
    <property type="molecule type" value="Genomic_DNA"/>
</dbReference>
<sequence>MFSLRRSTHVVEMSKKFTLKEKSVGNALVLGLSAMGVEAKEAENEKKPIEIFLCHGSHRLRKCPRKSVIKENNGTDMEPKMLGSSKGKAKAKRVKRSKKKRVK</sequence>
<feature type="compositionally biased region" description="Basic residues" evidence="1">
    <location>
        <begin position="87"/>
        <end position="103"/>
    </location>
</feature>
<reference evidence="2 3" key="1">
    <citation type="journal article" date="2019" name="Genome Biol. Evol.">
        <title>Insights into the evolution of the New World diploid cottons (Gossypium, subgenus Houzingenia) based on genome sequencing.</title>
        <authorList>
            <person name="Grover C.E."/>
            <person name="Arick M.A. 2nd"/>
            <person name="Thrash A."/>
            <person name="Conover J.L."/>
            <person name="Sanders W.S."/>
            <person name="Peterson D.G."/>
            <person name="Frelichowski J.E."/>
            <person name="Scheffler J.A."/>
            <person name="Scheffler B.E."/>
            <person name="Wendel J.F."/>
        </authorList>
    </citation>
    <scope>NUCLEOTIDE SEQUENCE [LARGE SCALE GENOMIC DNA]</scope>
    <source>
        <strain evidence="2">57</strain>
        <tissue evidence="2">Leaf</tissue>
    </source>
</reference>
<protein>
    <submittedName>
        <fullName evidence="2">Uncharacterized protein</fullName>
    </submittedName>
</protein>
<dbReference type="AlphaFoldDB" id="A0A7J8WEW6"/>